<dbReference type="AlphaFoldDB" id="A0AA40AYJ8"/>
<evidence type="ECO:0000256" key="1">
    <source>
        <dbReference type="SAM" id="MobiDB-lite"/>
    </source>
</evidence>
<evidence type="ECO:0000313" key="3">
    <source>
        <dbReference type="Proteomes" id="UP001172102"/>
    </source>
</evidence>
<name>A0AA40AYJ8_9PEZI</name>
<comment type="caution">
    <text evidence="2">The sequence shown here is derived from an EMBL/GenBank/DDBJ whole genome shotgun (WGS) entry which is preliminary data.</text>
</comment>
<feature type="compositionally biased region" description="Low complexity" evidence="1">
    <location>
        <begin position="304"/>
        <end position="323"/>
    </location>
</feature>
<keyword evidence="3" id="KW-1185">Reference proteome</keyword>
<organism evidence="2 3">
    <name type="scientific">Lasiosphaeris hirsuta</name>
    <dbReference type="NCBI Taxonomy" id="260670"/>
    <lineage>
        <taxon>Eukaryota</taxon>
        <taxon>Fungi</taxon>
        <taxon>Dikarya</taxon>
        <taxon>Ascomycota</taxon>
        <taxon>Pezizomycotina</taxon>
        <taxon>Sordariomycetes</taxon>
        <taxon>Sordariomycetidae</taxon>
        <taxon>Sordariales</taxon>
        <taxon>Lasiosphaeriaceae</taxon>
        <taxon>Lasiosphaeris</taxon>
    </lineage>
</organism>
<reference evidence="2" key="1">
    <citation type="submission" date="2023-06" db="EMBL/GenBank/DDBJ databases">
        <title>Genome-scale phylogeny and comparative genomics of the fungal order Sordariales.</title>
        <authorList>
            <consortium name="Lawrence Berkeley National Laboratory"/>
            <person name="Hensen N."/>
            <person name="Bonometti L."/>
            <person name="Westerberg I."/>
            <person name="Brannstrom I.O."/>
            <person name="Guillou S."/>
            <person name="Cros-Aarteil S."/>
            <person name="Calhoun S."/>
            <person name="Haridas S."/>
            <person name="Kuo A."/>
            <person name="Mondo S."/>
            <person name="Pangilinan J."/>
            <person name="Riley R."/>
            <person name="Labutti K."/>
            <person name="Andreopoulos B."/>
            <person name="Lipzen A."/>
            <person name="Chen C."/>
            <person name="Yanf M."/>
            <person name="Daum C."/>
            <person name="Ng V."/>
            <person name="Clum A."/>
            <person name="Steindorff A."/>
            <person name="Ohm R."/>
            <person name="Martin F."/>
            <person name="Silar P."/>
            <person name="Natvig D."/>
            <person name="Lalanne C."/>
            <person name="Gautier V."/>
            <person name="Ament-Velasquez S.L."/>
            <person name="Kruys A."/>
            <person name="Hutchinson M.I."/>
            <person name="Powell A.J."/>
            <person name="Barry K."/>
            <person name="Miller A.N."/>
            <person name="Grigoriev I.V."/>
            <person name="Debuchy R."/>
            <person name="Gladieux P."/>
            <person name="Thoren M.H."/>
            <person name="Johannesson H."/>
        </authorList>
    </citation>
    <scope>NUCLEOTIDE SEQUENCE</scope>
    <source>
        <strain evidence="2">SMH4607-1</strain>
    </source>
</reference>
<protein>
    <submittedName>
        <fullName evidence="2">Uncharacterized protein</fullName>
    </submittedName>
</protein>
<sequence>MLVIDTFFGSSFLGQLRSIIHMPPSRDTLSPGCTQQPVMVDDSEKGTGPQTSRRPARRNLHITRPEPGSIYDTMFEHAGTSLYVLPICWTDLHTQLLGARFSECPAIVKPVPELVPGRFLEPSNLARALTAELHILVKHDSQPARMFSKNRAIKHVMATLFSGTLSRPKTGAELDIFFGQRIFRKAIRIPCMWKSPSGVDTSFDSAPTIPATSFKNLPPASSPESSSGYAPNQPVLAYVNRGQLAMIRENLFRVVLGPNHTPNEPVARLQRLRSKLLIPANLDHDPYLIGILLAMAQAHFYHKGSSSKSSSQSSNGSRSSQKSVRMPTPNFHDVKVQIITHDEGNDSSPNFIVYTAVVSAAFLSRFMDPHKAPTSTDDANVNGGIHITHTPVTFWPILGLKERLAKALGHEIAGEPLYGDPDHIGLWDMLVDQPAPAPVYPATNLKRRRTERAPLSEVLNSSFEEETSNSSEDCPVLSPDAKRRRTARPANPLEVC</sequence>
<gene>
    <name evidence="2" type="ORF">B0H67DRAFT_567766</name>
</gene>
<feature type="region of interest" description="Disordered" evidence="1">
    <location>
        <begin position="304"/>
        <end position="327"/>
    </location>
</feature>
<feature type="compositionally biased region" description="Polar residues" evidence="1">
    <location>
        <begin position="27"/>
        <end position="37"/>
    </location>
</feature>
<dbReference type="EMBL" id="JAUKUA010000002">
    <property type="protein sequence ID" value="KAK0724364.1"/>
    <property type="molecule type" value="Genomic_DNA"/>
</dbReference>
<feature type="region of interest" description="Disordered" evidence="1">
    <location>
        <begin position="456"/>
        <end position="496"/>
    </location>
</feature>
<evidence type="ECO:0000313" key="2">
    <source>
        <dbReference type="EMBL" id="KAK0724364.1"/>
    </source>
</evidence>
<proteinExistence type="predicted"/>
<dbReference type="Proteomes" id="UP001172102">
    <property type="component" value="Unassembled WGS sequence"/>
</dbReference>
<feature type="region of interest" description="Disordered" evidence="1">
    <location>
        <begin position="25"/>
        <end position="65"/>
    </location>
</feature>
<accession>A0AA40AYJ8</accession>